<dbReference type="InterPro" id="IPR011109">
    <property type="entry name" value="DNA_bind_recombinase_dom"/>
</dbReference>
<organism evidence="3 4">
    <name type="scientific">Parendozoicomonas callyspongiae</name>
    <dbReference type="NCBI Taxonomy" id="2942213"/>
    <lineage>
        <taxon>Bacteria</taxon>
        <taxon>Pseudomonadati</taxon>
        <taxon>Pseudomonadota</taxon>
        <taxon>Gammaproteobacteria</taxon>
        <taxon>Oceanospirillales</taxon>
        <taxon>Endozoicomonadaceae</taxon>
        <taxon>Parendozoicomonas</taxon>
    </lineage>
</organism>
<sequence length="440" mass="50849">MSANPIKRCAIYTRKSSEEGLEQEFNSLDAQWEAGVAYVVSQKHQGWQLVDERFEDGGFSGGNIDRPGLKKLMAAVERDEIDIIIVYKVDRLTRSISDFARLVGILDEHNTSFISVTQPLNTTDSMGRLTLHMLLSFAQFEREITSERIRDKFAESKKKGMWMGGAVPLGYEVKDRKLVVNRSEKKIVQIIFETFIETRSLTETCYRVNDMGFRTKRYPKKDGSAWGGKPFTKSTMRKLLNNKIYLGLIHHKGDWYPGQHTAILDQQLWDKAETIFNTNRNSRRTESRWRHSPAFLRGLLFGPDGIALVPTSGRRRGKRYRYYTSNTARKKGHRESPLPPLPAEPLEQVILQEVEQLINQPSLVMQIFQHCHEIEDQVSYEQTINALHTLKDIWQELFPNEQQRIAQLLVERIDVQETNLSIRFHTKWLPEITDDLAGVA</sequence>
<dbReference type="Gene3D" id="3.90.1750.20">
    <property type="entry name" value="Putative Large Serine Recombinase, Chain B, Domain 2"/>
    <property type="match status" value="1"/>
</dbReference>
<dbReference type="CDD" id="cd03768">
    <property type="entry name" value="SR_ResInv"/>
    <property type="match status" value="1"/>
</dbReference>
<dbReference type="RefSeq" id="WP_249699431.1">
    <property type="nucleotide sequence ID" value="NZ_JAMFLX010000011.1"/>
</dbReference>
<dbReference type="Pfam" id="PF00239">
    <property type="entry name" value="Resolvase"/>
    <property type="match status" value="1"/>
</dbReference>
<evidence type="ECO:0000313" key="4">
    <source>
        <dbReference type="Proteomes" id="UP001203338"/>
    </source>
</evidence>
<gene>
    <name evidence="3" type="ORF">M3P05_10015</name>
</gene>
<accession>A0ABT0PG91</accession>
<dbReference type="PANTHER" id="PTHR30461">
    <property type="entry name" value="DNA-INVERTASE FROM LAMBDOID PROPHAGE"/>
    <property type="match status" value="1"/>
</dbReference>
<evidence type="ECO:0000259" key="1">
    <source>
        <dbReference type="PROSITE" id="PS51736"/>
    </source>
</evidence>
<evidence type="ECO:0000259" key="2">
    <source>
        <dbReference type="PROSITE" id="PS51737"/>
    </source>
</evidence>
<dbReference type="Gene3D" id="3.40.50.1390">
    <property type="entry name" value="Resolvase, N-terminal catalytic domain"/>
    <property type="match status" value="1"/>
</dbReference>
<dbReference type="SMART" id="SM00857">
    <property type="entry name" value="Resolvase"/>
    <property type="match status" value="1"/>
</dbReference>
<dbReference type="PROSITE" id="PS51736">
    <property type="entry name" value="RECOMBINASES_3"/>
    <property type="match status" value="1"/>
</dbReference>
<evidence type="ECO:0000313" key="3">
    <source>
        <dbReference type="EMBL" id="MCL6270256.1"/>
    </source>
</evidence>
<dbReference type="InterPro" id="IPR050639">
    <property type="entry name" value="SSR_resolvase"/>
</dbReference>
<dbReference type="PROSITE" id="PS51737">
    <property type="entry name" value="RECOMBINASE_DNA_BIND"/>
    <property type="match status" value="1"/>
</dbReference>
<dbReference type="InterPro" id="IPR038109">
    <property type="entry name" value="DNA_bind_recomb_sf"/>
</dbReference>
<dbReference type="SUPFAM" id="SSF53041">
    <property type="entry name" value="Resolvase-like"/>
    <property type="match status" value="1"/>
</dbReference>
<proteinExistence type="predicted"/>
<dbReference type="PANTHER" id="PTHR30461:SF23">
    <property type="entry name" value="DNA RECOMBINASE-RELATED"/>
    <property type="match status" value="1"/>
</dbReference>
<reference evidence="3 4" key="1">
    <citation type="submission" date="2022-05" db="EMBL/GenBank/DDBJ databases">
        <authorList>
            <person name="Park J.-S."/>
        </authorList>
    </citation>
    <scope>NUCLEOTIDE SEQUENCE [LARGE SCALE GENOMIC DNA]</scope>
    <source>
        <strain evidence="3 4">2012CJ34-2</strain>
    </source>
</reference>
<keyword evidence="4" id="KW-1185">Reference proteome</keyword>
<protein>
    <submittedName>
        <fullName evidence="3">Recombinase family protein</fullName>
    </submittedName>
</protein>
<dbReference type="Pfam" id="PF07508">
    <property type="entry name" value="Recombinase"/>
    <property type="match status" value="1"/>
</dbReference>
<feature type="domain" description="Recombinase" evidence="2">
    <location>
        <begin position="168"/>
        <end position="282"/>
    </location>
</feature>
<name>A0ABT0PG91_9GAMM</name>
<dbReference type="Proteomes" id="UP001203338">
    <property type="component" value="Unassembled WGS sequence"/>
</dbReference>
<dbReference type="InterPro" id="IPR006119">
    <property type="entry name" value="Resolv_N"/>
</dbReference>
<comment type="caution">
    <text evidence="3">The sequence shown here is derived from an EMBL/GenBank/DDBJ whole genome shotgun (WGS) entry which is preliminary data.</text>
</comment>
<dbReference type="EMBL" id="JAMFLX010000011">
    <property type="protein sequence ID" value="MCL6270256.1"/>
    <property type="molecule type" value="Genomic_DNA"/>
</dbReference>
<dbReference type="InterPro" id="IPR036162">
    <property type="entry name" value="Resolvase-like_N_sf"/>
</dbReference>
<feature type="domain" description="Resolvase/invertase-type recombinase catalytic" evidence="1">
    <location>
        <begin position="8"/>
        <end position="160"/>
    </location>
</feature>